<evidence type="ECO:0000256" key="2">
    <source>
        <dbReference type="SAM" id="SignalP"/>
    </source>
</evidence>
<keyword evidence="2" id="KW-0732">Signal</keyword>
<evidence type="ECO:0000313" key="4">
    <source>
        <dbReference type="Proteomes" id="UP000287651"/>
    </source>
</evidence>
<dbReference type="EMBL" id="AMZH03008721">
    <property type="protein sequence ID" value="RRT58368.1"/>
    <property type="molecule type" value="Genomic_DNA"/>
</dbReference>
<feature type="signal peptide" evidence="2">
    <location>
        <begin position="1"/>
        <end position="24"/>
    </location>
</feature>
<accession>A0A426Z318</accession>
<gene>
    <name evidence="3" type="ORF">B296_00029947</name>
</gene>
<feature type="chain" id="PRO_5019103940" description="Secreted protein" evidence="2">
    <location>
        <begin position="25"/>
        <end position="90"/>
    </location>
</feature>
<evidence type="ECO:0008006" key="5">
    <source>
        <dbReference type="Google" id="ProtNLM"/>
    </source>
</evidence>
<name>A0A426Z318_ENSVE</name>
<organism evidence="3 4">
    <name type="scientific">Ensete ventricosum</name>
    <name type="common">Abyssinian banana</name>
    <name type="synonym">Musa ensete</name>
    <dbReference type="NCBI Taxonomy" id="4639"/>
    <lineage>
        <taxon>Eukaryota</taxon>
        <taxon>Viridiplantae</taxon>
        <taxon>Streptophyta</taxon>
        <taxon>Embryophyta</taxon>
        <taxon>Tracheophyta</taxon>
        <taxon>Spermatophyta</taxon>
        <taxon>Magnoliopsida</taxon>
        <taxon>Liliopsida</taxon>
        <taxon>Zingiberales</taxon>
        <taxon>Musaceae</taxon>
        <taxon>Ensete</taxon>
    </lineage>
</organism>
<feature type="region of interest" description="Disordered" evidence="1">
    <location>
        <begin position="68"/>
        <end position="90"/>
    </location>
</feature>
<proteinExistence type="predicted"/>
<sequence>MLSLQSVSLQWCAIISLIIRWTRGEYDSGDQLAIGEERGKRWRTHISVSSPLTEATALLYRATFAKTTGSHPPAHAFSPARGRKGCVANT</sequence>
<comment type="caution">
    <text evidence="3">The sequence shown here is derived from an EMBL/GenBank/DDBJ whole genome shotgun (WGS) entry which is preliminary data.</text>
</comment>
<evidence type="ECO:0000256" key="1">
    <source>
        <dbReference type="SAM" id="MobiDB-lite"/>
    </source>
</evidence>
<protein>
    <recommendedName>
        <fullName evidence="5">Secreted protein</fullName>
    </recommendedName>
</protein>
<reference evidence="3 4" key="1">
    <citation type="journal article" date="2014" name="Agronomy (Basel)">
        <title>A Draft Genome Sequence for Ensete ventricosum, the Drought-Tolerant Tree Against Hunger.</title>
        <authorList>
            <person name="Harrison J."/>
            <person name="Moore K.A."/>
            <person name="Paszkiewicz K."/>
            <person name="Jones T."/>
            <person name="Grant M."/>
            <person name="Ambacheew D."/>
            <person name="Muzemil S."/>
            <person name="Studholme D.J."/>
        </authorList>
    </citation>
    <scope>NUCLEOTIDE SEQUENCE [LARGE SCALE GENOMIC DNA]</scope>
</reference>
<dbReference type="Proteomes" id="UP000287651">
    <property type="component" value="Unassembled WGS sequence"/>
</dbReference>
<evidence type="ECO:0000313" key="3">
    <source>
        <dbReference type="EMBL" id="RRT58368.1"/>
    </source>
</evidence>
<dbReference type="AlphaFoldDB" id="A0A426Z318"/>